<reference evidence="6 7" key="1">
    <citation type="submission" date="2014-04" db="EMBL/GenBank/DDBJ databases">
        <title>Genome evolution of avian class.</title>
        <authorList>
            <person name="Zhang G."/>
            <person name="Li C."/>
        </authorList>
    </citation>
    <scope>NUCLEOTIDE SEQUENCE [LARGE SCALE GENOMIC DNA]</scope>
    <source>
        <strain evidence="6">BGI_N310</strain>
    </source>
</reference>
<evidence type="ECO:0000256" key="1">
    <source>
        <dbReference type="ARBA" id="ARBA00008702"/>
    </source>
</evidence>
<dbReference type="GO" id="GO:0005200">
    <property type="term" value="F:structural constituent of cytoskeleton"/>
    <property type="evidence" value="ECO:0007669"/>
    <property type="project" value="InterPro"/>
</dbReference>
<dbReference type="PANTHER" id="PTHR31203">
    <property type="entry name" value="BETA-KERATIN-RELATED PROTEIN-RELATED"/>
    <property type="match status" value="1"/>
</dbReference>
<comment type="subunit">
    <text evidence="2 5">The avian keratins (F-ker, S-ker, C-ker and B-ker) are a complex mixture of very similar polypeptides.</text>
</comment>
<feature type="non-terminal residue" evidence="6">
    <location>
        <position position="1"/>
    </location>
</feature>
<dbReference type="Proteomes" id="UP000053537">
    <property type="component" value="Unassembled WGS sequence"/>
</dbReference>
<gene>
    <name evidence="6" type="ORF">N310_12143</name>
</gene>
<dbReference type="GO" id="GO:0005882">
    <property type="term" value="C:intermediate filament"/>
    <property type="evidence" value="ECO:0007669"/>
    <property type="project" value="UniProtKB-KW"/>
</dbReference>
<keyword evidence="4" id="KW-0007">Acetylation</keyword>
<evidence type="ECO:0000256" key="2">
    <source>
        <dbReference type="ARBA" id="ARBA00011806"/>
    </source>
</evidence>
<feature type="non-terminal residue" evidence="6">
    <location>
        <position position="137"/>
    </location>
</feature>
<dbReference type="AlphaFoldDB" id="A0A091MLU2"/>
<protein>
    <recommendedName>
        <fullName evidence="5">Keratin</fullName>
    </recommendedName>
</protein>
<organism evidence="6 7">
    <name type="scientific">Acanthisitta chloris</name>
    <name type="common">rifleman</name>
    <dbReference type="NCBI Taxonomy" id="57068"/>
    <lineage>
        <taxon>Eukaryota</taxon>
        <taxon>Metazoa</taxon>
        <taxon>Chordata</taxon>
        <taxon>Craniata</taxon>
        <taxon>Vertebrata</taxon>
        <taxon>Euteleostomi</taxon>
        <taxon>Archelosauria</taxon>
        <taxon>Archosauria</taxon>
        <taxon>Dinosauria</taxon>
        <taxon>Saurischia</taxon>
        <taxon>Theropoda</taxon>
        <taxon>Coelurosauria</taxon>
        <taxon>Aves</taxon>
        <taxon>Neognathae</taxon>
        <taxon>Neoaves</taxon>
        <taxon>Telluraves</taxon>
        <taxon>Australaves</taxon>
        <taxon>Passeriformes</taxon>
        <taxon>Acanthisittidae</taxon>
        <taxon>Acanthisitta</taxon>
    </lineage>
</organism>
<keyword evidence="3 5" id="KW-0416">Keratin</keyword>
<evidence type="ECO:0000256" key="3">
    <source>
        <dbReference type="ARBA" id="ARBA00022744"/>
    </source>
</evidence>
<keyword evidence="7" id="KW-1185">Reference proteome</keyword>
<dbReference type="Pfam" id="PF02422">
    <property type="entry name" value="Keratin"/>
    <property type="match status" value="1"/>
</dbReference>
<evidence type="ECO:0000256" key="4">
    <source>
        <dbReference type="ARBA" id="ARBA00022990"/>
    </source>
</evidence>
<evidence type="ECO:0000313" key="7">
    <source>
        <dbReference type="Proteomes" id="UP000053537"/>
    </source>
</evidence>
<evidence type="ECO:0000313" key="6">
    <source>
        <dbReference type="EMBL" id="KFP75549.1"/>
    </source>
</evidence>
<dbReference type="EMBL" id="KK829719">
    <property type="protein sequence ID" value="KFP75549.1"/>
    <property type="molecule type" value="Genomic_DNA"/>
</dbReference>
<name>A0A091MLU2_9PASS</name>
<comment type="similarity">
    <text evidence="1 5">Belongs to the avian keratin family.</text>
</comment>
<evidence type="ECO:0000256" key="5">
    <source>
        <dbReference type="RuleBase" id="RU364002"/>
    </source>
</evidence>
<dbReference type="InterPro" id="IPR003461">
    <property type="entry name" value="Keratin"/>
</dbReference>
<accession>A0A091MLU2</accession>
<dbReference type="PANTHER" id="PTHR31203:SF1">
    <property type="entry name" value="BETA-KERATIN-RELATED PROTEIN-RELATED"/>
    <property type="match status" value="1"/>
</dbReference>
<sequence>SSECLPTCEVTCSQPCAYSRNLEPCVASCGDSRAVVYPPPVILTFPGPTLSSCSQESIVGTSFPQMFGALTPNSSDEAYGMGGSFGSGSMAGMGGSFGSGGSFGYGGSSGVGGSFGSGCMPGMQSSFGSGGSCGYGG</sequence>
<proteinExistence type="inferred from homology"/>